<feature type="transmembrane region" description="Helical" evidence="1">
    <location>
        <begin position="36"/>
        <end position="57"/>
    </location>
</feature>
<dbReference type="KEGG" id="pabs:JIR001_15360"/>
<reference evidence="2" key="2">
    <citation type="journal article" date="2021" name="Microbiol. Resour. Announc.">
        <title>Complete Genome Sequence of Polycladomyces abyssicola JIR-001T, Isolated from Hemipelagic Sediment in Deep Seawater.</title>
        <authorList>
            <person name="Tsubouchi T."/>
            <person name="Kaneko Y."/>
        </authorList>
    </citation>
    <scope>NUCLEOTIDE SEQUENCE</scope>
    <source>
        <strain evidence="2">JIR-001</strain>
    </source>
</reference>
<feature type="transmembrane region" description="Helical" evidence="1">
    <location>
        <begin position="78"/>
        <end position="107"/>
    </location>
</feature>
<evidence type="ECO:0000313" key="2">
    <source>
        <dbReference type="EMBL" id="BCU81753.1"/>
    </source>
</evidence>
<name>A0A8D5ZNW6_9BACL</name>
<organism evidence="2 3">
    <name type="scientific">Polycladomyces abyssicola</name>
    <dbReference type="NCBI Taxonomy" id="1125966"/>
    <lineage>
        <taxon>Bacteria</taxon>
        <taxon>Bacillati</taxon>
        <taxon>Bacillota</taxon>
        <taxon>Bacilli</taxon>
        <taxon>Bacillales</taxon>
        <taxon>Thermoactinomycetaceae</taxon>
        <taxon>Polycladomyces</taxon>
    </lineage>
</organism>
<accession>A0A8D5ZNW6</accession>
<dbReference type="EMBL" id="AP024601">
    <property type="protein sequence ID" value="BCU81753.1"/>
    <property type="molecule type" value="Genomic_DNA"/>
</dbReference>
<sequence>MRLRGWLELAGVTGWWLVTVWLFPDDRQGWQRYLSWPYWFFMASFLPCSFVVARWIIRSFVRMWEWPFPWSHPLRRRELIRCAAGVGLGWYGISQLGGHAITFLMLFGGREGWLLYRKWRALGWGNYKATSRRDAAKGLSDTSPNPP</sequence>
<evidence type="ECO:0000313" key="3">
    <source>
        <dbReference type="Proteomes" id="UP000677436"/>
    </source>
</evidence>
<dbReference type="RefSeq" id="WP_212774923.1">
    <property type="nucleotide sequence ID" value="NZ_AP024601.1"/>
</dbReference>
<evidence type="ECO:0000256" key="1">
    <source>
        <dbReference type="SAM" id="Phobius"/>
    </source>
</evidence>
<proteinExistence type="predicted"/>
<keyword evidence="3" id="KW-1185">Reference proteome</keyword>
<reference evidence="2" key="1">
    <citation type="journal article" date="2013" name="Int. J. Syst. Evol. Microbiol.">
        <title>Polycladomyces abyssicola gen. nov., sp. nov., a thermophilic filamentous bacterium isolated from hemipelagic sediment.</title>
        <authorList>
            <person name="Tsubouchi T."/>
            <person name="Shimane Y."/>
            <person name="Mori K."/>
            <person name="Usui K."/>
            <person name="Hiraki T."/>
            <person name="Tame A."/>
            <person name="Uematsu K."/>
            <person name="Maruyama T."/>
            <person name="Hatada Y."/>
        </authorList>
    </citation>
    <scope>NUCLEOTIDE SEQUENCE</scope>
    <source>
        <strain evidence="2">JIR-001</strain>
    </source>
</reference>
<keyword evidence="1" id="KW-0472">Membrane</keyword>
<protein>
    <submittedName>
        <fullName evidence="2">Uncharacterized protein</fullName>
    </submittedName>
</protein>
<gene>
    <name evidence="2" type="ORF">JIR001_15360</name>
</gene>
<dbReference type="Proteomes" id="UP000677436">
    <property type="component" value="Chromosome"/>
</dbReference>
<keyword evidence="1" id="KW-1133">Transmembrane helix</keyword>
<dbReference type="AlphaFoldDB" id="A0A8D5ZNW6"/>
<feature type="transmembrane region" description="Helical" evidence="1">
    <location>
        <begin position="7"/>
        <end position="24"/>
    </location>
</feature>
<keyword evidence="1" id="KW-0812">Transmembrane</keyword>